<comment type="caution">
    <text evidence="1">The sequence shown here is derived from an EMBL/GenBank/DDBJ whole genome shotgun (WGS) entry which is preliminary data.</text>
</comment>
<accession>A0A3M7RMJ0</accession>
<protein>
    <submittedName>
        <fullName evidence="1">Uncharacterized protein</fullName>
    </submittedName>
</protein>
<gene>
    <name evidence="1" type="ORF">BpHYR1_026648</name>
</gene>
<proteinExistence type="predicted"/>
<dbReference type="EMBL" id="REGN01003055">
    <property type="protein sequence ID" value="RNA24734.1"/>
    <property type="molecule type" value="Genomic_DNA"/>
</dbReference>
<reference evidence="1 2" key="1">
    <citation type="journal article" date="2018" name="Sci. Rep.">
        <title>Genomic signatures of local adaptation to the degree of environmental predictability in rotifers.</title>
        <authorList>
            <person name="Franch-Gras L."/>
            <person name="Hahn C."/>
            <person name="Garcia-Roger E.M."/>
            <person name="Carmona M.J."/>
            <person name="Serra M."/>
            <person name="Gomez A."/>
        </authorList>
    </citation>
    <scope>NUCLEOTIDE SEQUENCE [LARGE SCALE GENOMIC DNA]</scope>
    <source>
        <strain evidence="1">HYR1</strain>
    </source>
</reference>
<dbReference type="AlphaFoldDB" id="A0A3M7RMJ0"/>
<evidence type="ECO:0000313" key="2">
    <source>
        <dbReference type="Proteomes" id="UP000276133"/>
    </source>
</evidence>
<evidence type="ECO:0000313" key="1">
    <source>
        <dbReference type="EMBL" id="RNA24734.1"/>
    </source>
</evidence>
<sequence>MSEIGVAESRIIKTKRIRGQITCTANAQNMMNERVLVVLEMESVGAKMVILRNAKKLRESENEQYIKVYINDRQ</sequence>
<dbReference type="Proteomes" id="UP000276133">
    <property type="component" value="Unassembled WGS sequence"/>
</dbReference>
<organism evidence="1 2">
    <name type="scientific">Brachionus plicatilis</name>
    <name type="common">Marine rotifer</name>
    <name type="synonym">Brachionus muelleri</name>
    <dbReference type="NCBI Taxonomy" id="10195"/>
    <lineage>
        <taxon>Eukaryota</taxon>
        <taxon>Metazoa</taxon>
        <taxon>Spiralia</taxon>
        <taxon>Gnathifera</taxon>
        <taxon>Rotifera</taxon>
        <taxon>Eurotatoria</taxon>
        <taxon>Monogononta</taxon>
        <taxon>Pseudotrocha</taxon>
        <taxon>Ploima</taxon>
        <taxon>Brachionidae</taxon>
        <taxon>Brachionus</taxon>
    </lineage>
</organism>
<name>A0A3M7RMJ0_BRAPC</name>
<keyword evidence="2" id="KW-1185">Reference proteome</keyword>